<dbReference type="Gene3D" id="3.10.129.10">
    <property type="entry name" value="Hotdog Thioesterase"/>
    <property type="match status" value="1"/>
</dbReference>
<accession>A0A3D8J6C8</accession>
<dbReference type="InterPro" id="IPR029069">
    <property type="entry name" value="HotDog_dom_sf"/>
</dbReference>
<dbReference type="EMBL" id="NXLX01000015">
    <property type="protein sequence ID" value="RDU72830.1"/>
    <property type="molecule type" value="Genomic_DNA"/>
</dbReference>
<name>A0A3D8J6C8_9HELI</name>
<reference evidence="1 2" key="1">
    <citation type="submission" date="2018-04" db="EMBL/GenBank/DDBJ databases">
        <title>Novel Campyloabacter and Helicobacter Species and Strains.</title>
        <authorList>
            <person name="Mannion A.J."/>
            <person name="Shen Z."/>
            <person name="Fox J.G."/>
        </authorList>
    </citation>
    <scope>NUCLEOTIDE SEQUENCE [LARGE SCALE GENOMIC DNA]</scope>
    <source>
        <strain evidence="1 2">MIT 04-9362</strain>
    </source>
</reference>
<comment type="caution">
    <text evidence="1">The sequence shown here is derived from an EMBL/GenBank/DDBJ whole genome shotgun (WGS) entry which is preliminary data.</text>
</comment>
<organism evidence="1 2">
    <name type="scientific">Helicobacter anseris</name>
    <dbReference type="NCBI Taxonomy" id="375926"/>
    <lineage>
        <taxon>Bacteria</taxon>
        <taxon>Pseudomonadati</taxon>
        <taxon>Campylobacterota</taxon>
        <taxon>Epsilonproteobacteria</taxon>
        <taxon>Campylobacterales</taxon>
        <taxon>Helicobacteraceae</taxon>
        <taxon>Helicobacter</taxon>
    </lineage>
</organism>
<evidence type="ECO:0000313" key="1">
    <source>
        <dbReference type="EMBL" id="RDU72830.1"/>
    </source>
</evidence>
<keyword evidence="2" id="KW-1185">Reference proteome</keyword>
<dbReference type="SUPFAM" id="SSF54637">
    <property type="entry name" value="Thioesterase/thiol ester dehydrase-isomerase"/>
    <property type="match status" value="1"/>
</dbReference>
<protein>
    <submittedName>
        <fullName evidence="1">Thioesterase</fullName>
    </submittedName>
</protein>
<dbReference type="OrthoDB" id="5323777at2"/>
<sequence length="152" mass="16816">MQDQELETTISLIKPVDKLVTCTGINADFCGELIKISENTAEVVYTTSSIMLSDDKAIHSGFIFGSAAYAALCAINKKNSIIISSETKFLAPIELGHEILFKATALQNGFKKCEVKVEGFLLDIKVFEGMFYIAIFDKKLFKLKFQGEEDGK</sequence>
<evidence type="ECO:0000313" key="2">
    <source>
        <dbReference type="Proteomes" id="UP000256695"/>
    </source>
</evidence>
<dbReference type="AlphaFoldDB" id="A0A3D8J6C8"/>
<gene>
    <name evidence="1" type="ORF">CQA57_06165</name>
</gene>
<dbReference type="Proteomes" id="UP000256695">
    <property type="component" value="Unassembled WGS sequence"/>
</dbReference>
<dbReference type="RefSeq" id="WP_115579360.1">
    <property type="nucleotide sequence ID" value="NZ_NXLX01000015.1"/>
</dbReference>
<proteinExistence type="predicted"/>